<name>A0A649VIS9_9CAUD</name>
<dbReference type="Pfam" id="PF25310">
    <property type="entry name" value="VG15"/>
    <property type="match status" value="1"/>
</dbReference>
<dbReference type="EMBL" id="MN586015">
    <property type="protein sequence ID" value="QGJ92114.1"/>
    <property type="molecule type" value="Genomic_DNA"/>
</dbReference>
<dbReference type="GeneID" id="77939232"/>
<protein>
    <submittedName>
        <fullName evidence="1">MuF-like minor capsid protein</fullName>
    </submittedName>
</protein>
<dbReference type="Proteomes" id="UP000426952">
    <property type="component" value="Segment"/>
</dbReference>
<dbReference type="InterPro" id="IPR057369">
    <property type="entry name" value="VG15"/>
</dbReference>
<keyword evidence="2" id="KW-1185">Reference proteome</keyword>
<proteinExistence type="predicted"/>
<reference evidence="1 2" key="1">
    <citation type="submission" date="2019-10" db="EMBL/GenBank/DDBJ databases">
        <authorList>
            <person name="Johnson B.J."/>
            <person name="Garlena R.A."/>
            <person name="Russell D.A."/>
            <person name="Pope W.H."/>
            <person name="Jacobs-Sera D."/>
            <person name="Hatfull G.F."/>
        </authorList>
    </citation>
    <scope>NUCLEOTIDE SEQUENCE [LARGE SCALE GENOMIC DNA]</scope>
</reference>
<gene>
    <name evidence="1" type="primary">5</name>
    <name evidence="1" type="ORF">PBI_LAUER_5</name>
</gene>
<accession>A0A649VIS9</accession>
<sequence length="207" mass="22842">MEAGTNALQKVWRNPPITDDERFFDYMQDAYEDIAAPTLTLAAEAGSTYYELAGGVGHPADIVADEALRVTARWAMSKGDQYTGLELLAGSLEGHSYSAAQDSVQLSAENEPGASWARRARRNACGFCKMLATRRDAYASSSTALIREDGHKYHDRCRCLAVAVRPGQVYRPPSYVDQWEKEYQEITKEVGTNPDKIVAAWNLKASA</sequence>
<evidence type="ECO:0000313" key="1">
    <source>
        <dbReference type="EMBL" id="QGJ92114.1"/>
    </source>
</evidence>
<dbReference type="KEGG" id="vg:77939232"/>
<organism evidence="1 2">
    <name type="scientific">Gordonia phage Lauer</name>
    <dbReference type="NCBI Taxonomy" id="2656538"/>
    <lineage>
        <taxon>Viruses</taxon>
        <taxon>Duplodnaviria</taxon>
        <taxon>Heunggongvirae</taxon>
        <taxon>Uroviricota</taxon>
        <taxon>Caudoviricetes</taxon>
        <taxon>Ponsvirus</taxon>
        <taxon>Ponsvirus lauer</taxon>
    </lineage>
</organism>
<dbReference type="RefSeq" id="YP_010663212.1">
    <property type="nucleotide sequence ID" value="NC_070894.1"/>
</dbReference>
<evidence type="ECO:0000313" key="2">
    <source>
        <dbReference type="Proteomes" id="UP000426952"/>
    </source>
</evidence>